<evidence type="ECO:0000256" key="1">
    <source>
        <dbReference type="SAM" id="MobiDB-lite"/>
    </source>
</evidence>
<name>Q24DB8_TETTS</name>
<feature type="transmembrane region" description="Helical" evidence="2">
    <location>
        <begin position="802"/>
        <end position="823"/>
    </location>
</feature>
<gene>
    <name evidence="3" type="ORF">TTHERM_01127500</name>
</gene>
<dbReference type="KEGG" id="tet:TTHERM_01127500"/>
<evidence type="ECO:0000313" key="4">
    <source>
        <dbReference type="Proteomes" id="UP000009168"/>
    </source>
</evidence>
<dbReference type="GeneID" id="7837606"/>
<protein>
    <submittedName>
        <fullName evidence="3">Transmembrane protein, putative</fullName>
    </submittedName>
</protein>
<feature type="compositionally biased region" description="Low complexity" evidence="1">
    <location>
        <begin position="769"/>
        <end position="779"/>
    </location>
</feature>
<keyword evidence="2 3" id="KW-0812">Transmembrane</keyword>
<reference evidence="4" key="1">
    <citation type="journal article" date="2006" name="PLoS Biol.">
        <title>Macronuclear genome sequence of the ciliate Tetrahymena thermophila, a model eukaryote.</title>
        <authorList>
            <person name="Eisen J.A."/>
            <person name="Coyne R.S."/>
            <person name="Wu M."/>
            <person name="Wu D."/>
            <person name="Thiagarajan M."/>
            <person name="Wortman J.R."/>
            <person name="Badger J.H."/>
            <person name="Ren Q."/>
            <person name="Amedeo P."/>
            <person name="Jones K.M."/>
            <person name="Tallon L.J."/>
            <person name="Delcher A.L."/>
            <person name="Salzberg S.L."/>
            <person name="Silva J.C."/>
            <person name="Haas B.J."/>
            <person name="Majoros W.H."/>
            <person name="Farzad M."/>
            <person name="Carlton J.M."/>
            <person name="Smith R.K. Jr."/>
            <person name="Garg J."/>
            <person name="Pearlman R.E."/>
            <person name="Karrer K.M."/>
            <person name="Sun L."/>
            <person name="Manning G."/>
            <person name="Elde N.C."/>
            <person name="Turkewitz A.P."/>
            <person name="Asai D.J."/>
            <person name="Wilkes D.E."/>
            <person name="Wang Y."/>
            <person name="Cai H."/>
            <person name="Collins K."/>
            <person name="Stewart B.A."/>
            <person name="Lee S.R."/>
            <person name="Wilamowska K."/>
            <person name="Weinberg Z."/>
            <person name="Ruzzo W.L."/>
            <person name="Wloga D."/>
            <person name="Gaertig J."/>
            <person name="Frankel J."/>
            <person name="Tsao C.-C."/>
            <person name="Gorovsky M.A."/>
            <person name="Keeling P.J."/>
            <person name="Waller R.F."/>
            <person name="Patron N.J."/>
            <person name="Cherry J.M."/>
            <person name="Stover N.A."/>
            <person name="Krieger C.J."/>
            <person name="del Toro C."/>
            <person name="Ryder H.F."/>
            <person name="Williamson S.C."/>
            <person name="Barbeau R.A."/>
            <person name="Hamilton E.P."/>
            <person name="Orias E."/>
        </authorList>
    </citation>
    <scope>NUCLEOTIDE SEQUENCE [LARGE SCALE GENOMIC DNA]</scope>
    <source>
        <strain evidence="4">SB210</strain>
    </source>
</reference>
<accession>Q24DB8</accession>
<dbReference type="InParanoid" id="Q24DB8"/>
<sequence length="995" mass="117523">MTAHINFLKNRQIIQQTLKIENTFDQQFYNVLNYEEKIQKTFQMMDQAVHQKVEFISLLKNKQIEVLNLVKKATELRKIQLKVRNSINELSIINSSNKDLVSLQICYLETLSFQEKDLIIDLDLSYLNDIHLSQIDTQLIRQKLKIRQVYAQHFQNNQMDDSYQDFNLFSKHSCVIYAQVEENYNLSIKKVSSSFLQLFGITQQDAQDKRIEILMPPNAQLINKHRQYIVSYFQNQNNKICYLKEKNLFGYQQKGFIFPIKVDVRLNYSNGLSQLGLTAYIQRIYDENDYILFQSDFLNVIGATQNILKNVFLKNNIEIQKQSDLGQFFPFLYKLMQDNKAKLLVQQKEVLDIQDSDTQNVNSLKELLIQNSINQKYTKIIDEHNFEKFKLQNEEYMLIIQNFQSSNRVKNQVKLQNTSFFLVEISINDCEYKDIDNLHYMKISKIKPIQPELNLSIILKYLKEYQEFYSLVFTKQTLETLQAELESKHLQVGSLDISNFNFHSNKQNNFQSQFNQIQTTQKFLVENRFSENKSQDLDDLNQNNTLSPRKSQKFRINKMNNQSFDKIQEENSQQQATLSEQQCQIYPQNKQNNAQIQVDIPDQDNTYYHSPRDAFSQNFRNQQDDISQQQIRDIQYENEEIKYAIPLTSNRKETNRELLSEVYFNSQSNINSLKQIFDVNQQFQNVKPSTLNNNDISEKQLQQLKSTQEITSLKVIENPHSITLQQRFYQDQDILSQNLQNINETKLATQKYSLKKEKKRKKLREDQLENNSSSVSRESTSSTKKIIIKTIKQQTSLSAIKVVILFGFLTYLALSIITIQQYFNFIDSVDSMNQNQNSQNWPYEVQNVINRSLRNYNIIHSERQNNFNFVSKEDQNSFDAQLINQLQQSQKQFMYLIQTMDFSLSGKMLYNRISNFNSSFYINQIYNSSNLSNTSSKRTTYSFEEKNSSLLYSIIFVNYNIYQQSINPTGKLQQICILQNLQNIMLGNHITKIKQ</sequence>
<dbReference type="RefSeq" id="XP_001026032.2">
    <property type="nucleotide sequence ID" value="XM_001026032.2"/>
</dbReference>
<dbReference type="HOGENOM" id="CLU_003064_0_0_1"/>
<evidence type="ECO:0000313" key="3">
    <source>
        <dbReference type="EMBL" id="EAS05787.2"/>
    </source>
</evidence>
<dbReference type="EMBL" id="GG662330">
    <property type="protein sequence ID" value="EAS05787.2"/>
    <property type="molecule type" value="Genomic_DNA"/>
</dbReference>
<keyword evidence="4" id="KW-1185">Reference proteome</keyword>
<proteinExistence type="predicted"/>
<organism evidence="3 4">
    <name type="scientific">Tetrahymena thermophila (strain SB210)</name>
    <dbReference type="NCBI Taxonomy" id="312017"/>
    <lineage>
        <taxon>Eukaryota</taxon>
        <taxon>Sar</taxon>
        <taxon>Alveolata</taxon>
        <taxon>Ciliophora</taxon>
        <taxon>Intramacronucleata</taxon>
        <taxon>Oligohymenophorea</taxon>
        <taxon>Hymenostomatida</taxon>
        <taxon>Tetrahymenina</taxon>
        <taxon>Tetrahymenidae</taxon>
        <taxon>Tetrahymena</taxon>
    </lineage>
</organism>
<feature type="region of interest" description="Disordered" evidence="1">
    <location>
        <begin position="758"/>
        <end position="779"/>
    </location>
</feature>
<keyword evidence="2" id="KW-0472">Membrane</keyword>
<dbReference type="AlphaFoldDB" id="Q24DB8"/>
<keyword evidence="2" id="KW-1133">Transmembrane helix</keyword>
<dbReference type="Proteomes" id="UP000009168">
    <property type="component" value="Unassembled WGS sequence"/>
</dbReference>
<evidence type="ECO:0000256" key="2">
    <source>
        <dbReference type="SAM" id="Phobius"/>
    </source>
</evidence>